<evidence type="ECO:0000256" key="1">
    <source>
        <dbReference type="ARBA" id="ARBA00008874"/>
    </source>
</evidence>
<dbReference type="Proteomes" id="UP000657918">
    <property type="component" value="Chromosome 16"/>
</dbReference>
<dbReference type="CDD" id="cd06610">
    <property type="entry name" value="STKc_OSR1_SPAK"/>
    <property type="match status" value="1"/>
</dbReference>
<dbReference type="EMBL" id="JADGMS010000016">
    <property type="protein sequence ID" value="KAF9666403.1"/>
    <property type="molecule type" value="Genomic_DNA"/>
</dbReference>
<gene>
    <name evidence="6" type="ORF">SADUNF_Sadunf16G0225800</name>
</gene>
<dbReference type="InterPro" id="IPR017441">
    <property type="entry name" value="Protein_kinase_ATP_BS"/>
</dbReference>
<dbReference type="Pfam" id="PF00069">
    <property type="entry name" value="Pkinase"/>
    <property type="match status" value="2"/>
</dbReference>
<evidence type="ECO:0000256" key="2">
    <source>
        <dbReference type="PROSITE-ProRule" id="PRU10141"/>
    </source>
</evidence>
<dbReference type="AlphaFoldDB" id="A0A835JA87"/>
<dbReference type="PROSITE" id="PS00107">
    <property type="entry name" value="PROTEIN_KINASE_ATP"/>
    <property type="match status" value="1"/>
</dbReference>
<sequence length="768" mass="85720">MEYVLEKRYPVSAKDYKLYEEIGEGVSATVYRALCIPFNQIVAIKVLDLEKCNNDLDGESKFVLDGIRREVQTMSLIDHPNVLRAHCSFTAGHSLWVVMPYMAGGSCLHIMKSAYPEGFEEPVIATLLRETLKALVYIHEHGHIHRDVKASVLQLCILAFPYFFHHYETYACMVLLLASSLQLFSSQFLRPALLSSILSESCGLELCLMAYVIASAGNILIDSDGTVKLADFGVSACMFDTGDRQRSRNTFVGTPCWMAPEVMQQMHGYDFKADIWSFGITALELAHGHAPFSKYPPMKVLLMTLQNAPPGLDYERDKRFSKSFKEMVAACLVKDPKKRPTSEKLLKHHFFKNARSYDYLGRTILDGLSPLGERFKILKAKEADLLVQNKALYEDKEQLSQQEYIRGISAWNFNLEDLKSQAALIQDYDCMSNADPDLIGKQMNMCNNVGFPAEKLPPQSANHSVAVPSQDGFNDLHDLKSSLASFPIKPLQALKGCFDVGEEDVGASSPNWKATSQTECEQQALMELSSSAIDQESEKNKVENSGRSGSLPRHIISEHKSFLGGPSLPDNALSPKKGTSDENRDLLQPKYQPERNYSGPLLLRQKRDTNNLSSVEDTSEGAVVQRKGRFKVTSADLSPKGPTNCCFNPNGGGSASATTSNPAASPVLPSLQCILQQNTLQREEILKLIKFVEQTSGKLLESSEAAANDLLLISPTWTRERELQAQVISLQQSVESLFEELQRQKRKNVQVCSNVTWYYEFAFVDCHK</sequence>
<dbReference type="Gene3D" id="1.10.510.10">
    <property type="entry name" value="Transferase(Phosphotransferase) domain 1"/>
    <property type="match status" value="1"/>
</dbReference>
<dbReference type="InterPro" id="IPR000719">
    <property type="entry name" value="Prot_kinase_dom"/>
</dbReference>
<dbReference type="OrthoDB" id="248923at2759"/>
<dbReference type="PANTHER" id="PTHR48014:SF10">
    <property type="entry name" value="PROTEIN KINASE SUPERFAMILY PROTEIN"/>
    <property type="match status" value="1"/>
</dbReference>
<evidence type="ECO:0000313" key="6">
    <source>
        <dbReference type="EMBL" id="KAF9666403.1"/>
    </source>
</evidence>
<dbReference type="FunFam" id="3.30.200.20:FF:000099">
    <property type="entry name" value="Serine/threonine-protein kinase BLUS1"/>
    <property type="match status" value="1"/>
</dbReference>
<proteinExistence type="inferred from homology"/>
<evidence type="ECO:0000256" key="3">
    <source>
        <dbReference type="SAM" id="Coils"/>
    </source>
</evidence>
<evidence type="ECO:0000256" key="4">
    <source>
        <dbReference type="SAM" id="MobiDB-lite"/>
    </source>
</evidence>
<keyword evidence="7" id="KW-1185">Reference proteome</keyword>
<feature type="region of interest" description="Disordered" evidence="4">
    <location>
        <begin position="532"/>
        <end position="622"/>
    </location>
</feature>
<keyword evidence="2" id="KW-0547">Nucleotide-binding</keyword>
<protein>
    <recommendedName>
        <fullName evidence="5">Protein kinase domain-containing protein</fullName>
    </recommendedName>
</protein>
<dbReference type="FunFam" id="1.10.510.10:FF:000947">
    <property type="entry name" value="serine/threonine-protein kinase OSR1"/>
    <property type="match status" value="1"/>
</dbReference>
<dbReference type="Gene3D" id="3.30.200.20">
    <property type="entry name" value="Phosphorylase Kinase, domain 1"/>
    <property type="match status" value="1"/>
</dbReference>
<dbReference type="PANTHER" id="PTHR48014">
    <property type="entry name" value="SERINE/THREONINE-PROTEIN KINASE FRAY2"/>
    <property type="match status" value="1"/>
</dbReference>
<evidence type="ECO:0000313" key="7">
    <source>
        <dbReference type="Proteomes" id="UP000657918"/>
    </source>
</evidence>
<reference evidence="6 7" key="1">
    <citation type="submission" date="2020-10" db="EMBL/GenBank/DDBJ databases">
        <title>Plant Genome Project.</title>
        <authorList>
            <person name="Zhang R.-G."/>
        </authorList>
    </citation>
    <scope>NUCLEOTIDE SEQUENCE [LARGE SCALE GENOMIC DNA]</scope>
    <source>
        <strain evidence="6">FAFU-HL-1</strain>
        <tissue evidence="6">Leaf</tissue>
    </source>
</reference>
<keyword evidence="3" id="KW-0175">Coiled coil</keyword>
<dbReference type="InterPro" id="IPR047173">
    <property type="entry name" value="STRAD_A/B-like"/>
</dbReference>
<name>A0A835JA87_9ROSI</name>
<accession>A0A835JA87</accession>
<feature type="coiled-coil region" evidence="3">
    <location>
        <begin position="720"/>
        <end position="747"/>
    </location>
</feature>
<dbReference type="GO" id="GO:0004672">
    <property type="term" value="F:protein kinase activity"/>
    <property type="evidence" value="ECO:0007669"/>
    <property type="project" value="InterPro"/>
</dbReference>
<dbReference type="InterPro" id="IPR011009">
    <property type="entry name" value="Kinase-like_dom_sf"/>
</dbReference>
<comment type="similarity">
    <text evidence="1">Belongs to the protein kinase superfamily. STE Ser/Thr protein kinase family. STE20 subfamily.</text>
</comment>
<feature type="binding site" evidence="2">
    <location>
        <position position="45"/>
    </location>
    <ligand>
        <name>ATP</name>
        <dbReference type="ChEBI" id="CHEBI:30616"/>
    </ligand>
</feature>
<keyword evidence="2" id="KW-0067">ATP-binding</keyword>
<organism evidence="6 7">
    <name type="scientific">Salix dunnii</name>
    <dbReference type="NCBI Taxonomy" id="1413687"/>
    <lineage>
        <taxon>Eukaryota</taxon>
        <taxon>Viridiplantae</taxon>
        <taxon>Streptophyta</taxon>
        <taxon>Embryophyta</taxon>
        <taxon>Tracheophyta</taxon>
        <taxon>Spermatophyta</taxon>
        <taxon>Magnoliopsida</taxon>
        <taxon>eudicotyledons</taxon>
        <taxon>Gunneridae</taxon>
        <taxon>Pentapetalae</taxon>
        <taxon>rosids</taxon>
        <taxon>fabids</taxon>
        <taxon>Malpighiales</taxon>
        <taxon>Salicaceae</taxon>
        <taxon>Saliceae</taxon>
        <taxon>Salix</taxon>
    </lineage>
</organism>
<evidence type="ECO:0000259" key="5">
    <source>
        <dbReference type="PROSITE" id="PS50011"/>
    </source>
</evidence>
<dbReference type="GO" id="GO:0043539">
    <property type="term" value="F:protein serine/threonine kinase activator activity"/>
    <property type="evidence" value="ECO:0007669"/>
    <property type="project" value="InterPro"/>
</dbReference>
<dbReference type="SUPFAM" id="SSF56112">
    <property type="entry name" value="Protein kinase-like (PK-like)"/>
    <property type="match status" value="1"/>
</dbReference>
<feature type="compositionally biased region" description="Basic and acidic residues" evidence="4">
    <location>
        <begin position="578"/>
        <end position="587"/>
    </location>
</feature>
<feature type="domain" description="Protein kinase" evidence="5">
    <location>
        <begin position="16"/>
        <end position="351"/>
    </location>
</feature>
<comment type="caution">
    <text evidence="6">The sequence shown here is derived from an EMBL/GenBank/DDBJ whole genome shotgun (WGS) entry which is preliminary data.</text>
</comment>
<dbReference type="PROSITE" id="PS50011">
    <property type="entry name" value="PROTEIN_KINASE_DOM"/>
    <property type="match status" value="1"/>
</dbReference>
<dbReference type="GO" id="GO:0005524">
    <property type="term" value="F:ATP binding"/>
    <property type="evidence" value="ECO:0007669"/>
    <property type="project" value="UniProtKB-UniRule"/>
</dbReference>